<dbReference type="RefSeq" id="WP_010322458.1">
    <property type="nucleotide sequence ID" value="NZ_FTMN01000007.1"/>
</dbReference>
<dbReference type="PROSITE" id="PS00195">
    <property type="entry name" value="GLUTAREDOXIN_1"/>
    <property type="match status" value="1"/>
</dbReference>
<dbReference type="InterPro" id="IPR002109">
    <property type="entry name" value="Glutaredoxin"/>
</dbReference>
<dbReference type="InterPro" id="IPR036249">
    <property type="entry name" value="Thioredoxin-like_sf"/>
</dbReference>
<accession>A0A1N6UU61</accession>
<dbReference type="InterPro" id="IPR011767">
    <property type="entry name" value="GLR_AS"/>
</dbReference>
<evidence type="ECO:0000313" key="3">
    <source>
        <dbReference type="Proteomes" id="UP000186895"/>
    </source>
</evidence>
<dbReference type="Proteomes" id="UP000186895">
    <property type="component" value="Unassembled WGS sequence"/>
</dbReference>
<gene>
    <name evidence="2" type="ORF">SAMN05421647_107228</name>
</gene>
<feature type="domain" description="GST N-terminal" evidence="1">
    <location>
        <begin position="39"/>
        <end position="123"/>
    </location>
</feature>
<evidence type="ECO:0000259" key="1">
    <source>
        <dbReference type="PROSITE" id="PS50404"/>
    </source>
</evidence>
<dbReference type="Gene3D" id="3.40.30.10">
    <property type="entry name" value="Glutaredoxin"/>
    <property type="match status" value="1"/>
</dbReference>
<dbReference type="InterPro" id="IPR004045">
    <property type="entry name" value="Glutathione_S-Trfase_N"/>
</dbReference>
<dbReference type="PROSITE" id="PS51354">
    <property type="entry name" value="GLUTAREDOXIN_2"/>
    <property type="match status" value="1"/>
</dbReference>
<reference evidence="2 3" key="1">
    <citation type="submission" date="2017-01" db="EMBL/GenBank/DDBJ databases">
        <authorList>
            <person name="Mah S.A."/>
            <person name="Swanson W.J."/>
            <person name="Moy G.W."/>
            <person name="Vacquier V.D."/>
        </authorList>
    </citation>
    <scope>NUCLEOTIDE SEQUENCE [LARGE SCALE GENOMIC DNA]</scope>
    <source>
        <strain evidence="2 3">DSM 7027</strain>
    </source>
</reference>
<dbReference type="SUPFAM" id="SSF52833">
    <property type="entry name" value="Thioredoxin-like"/>
    <property type="match status" value="1"/>
</dbReference>
<protein>
    <submittedName>
        <fullName evidence="2">Glutaredoxin</fullName>
    </submittedName>
</protein>
<proteinExistence type="predicted"/>
<dbReference type="STRING" id="49186.SAMN05421647_107228"/>
<sequence length="125" mass="14552">MKVVRWVLGLIVMALHGLTLPRRGKRSPQQLQQLEEALQGFALYQLPTCPFCVKVRRSLRRLNLPLELRDVRGDARHRQDLIEGGGRMKVPCLRIDHQDGHTEWMYESDDIVAFLNKRFPLDDAH</sequence>
<organism evidence="2 3">
    <name type="scientific">Marinobacterium stanieri</name>
    <dbReference type="NCBI Taxonomy" id="49186"/>
    <lineage>
        <taxon>Bacteria</taxon>
        <taxon>Pseudomonadati</taxon>
        <taxon>Pseudomonadota</taxon>
        <taxon>Gammaproteobacteria</taxon>
        <taxon>Oceanospirillales</taxon>
        <taxon>Oceanospirillaceae</taxon>
        <taxon>Marinobacterium</taxon>
    </lineage>
</organism>
<dbReference type="Pfam" id="PF00462">
    <property type="entry name" value="Glutaredoxin"/>
    <property type="match status" value="1"/>
</dbReference>
<dbReference type="AlphaFoldDB" id="A0A1N6UU61"/>
<evidence type="ECO:0000313" key="2">
    <source>
        <dbReference type="EMBL" id="SIQ69195.1"/>
    </source>
</evidence>
<dbReference type="EMBL" id="FTMN01000007">
    <property type="protein sequence ID" value="SIQ69195.1"/>
    <property type="molecule type" value="Genomic_DNA"/>
</dbReference>
<name>A0A1N6UU61_9GAMM</name>
<keyword evidence="3" id="KW-1185">Reference proteome</keyword>
<dbReference type="eggNOG" id="COG0695">
    <property type="taxonomic scope" value="Bacteria"/>
</dbReference>
<dbReference type="PROSITE" id="PS50404">
    <property type="entry name" value="GST_NTER"/>
    <property type="match status" value="1"/>
</dbReference>